<feature type="signal peptide" evidence="1">
    <location>
        <begin position="1"/>
        <end position="23"/>
    </location>
</feature>
<dbReference type="Proteomes" id="UP000228621">
    <property type="component" value="Unassembled WGS sequence"/>
</dbReference>
<dbReference type="PANTHER" id="PTHR30289:SF1">
    <property type="entry name" value="PEBP (PHOSPHATIDYLETHANOLAMINE-BINDING PROTEIN) FAMILY PROTEIN"/>
    <property type="match status" value="1"/>
</dbReference>
<proteinExistence type="predicted"/>
<dbReference type="InterPro" id="IPR005247">
    <property type="entry name" value="YbhB_YbcL/LppC-like"/>
</dbReference>
<feature type="chain" id="PRO_5011975163" evidence="1">
    <location>
        <begin position="24"/>
        <end position="183"/>
    </location>
</feature>
<dbReference type="InterPro" id="IPR036610">
    <property type="entry name" value="PEBP-like_sf"/>
</dbReference>
<evidence type="ECO:0000256" key="1">
    <source>
        <dbReference type="SAM" id="SignalP"/>
    </source>
</evidence>
<keyword evidence="1" id="KW-0732">Signal</keyword>
<keyword evidence="3" id="KW-1185">Reference proteome</keyword>
<dbReference type="CDD" id="cd00865">
    <property type="entry name" value="PEBP_bact_arch"/>
    <property type="match status" value="1"/>
</dbReference>
<dbReference type="Gene3D" id="3.90.280.10">
    <property type="entry name" value="PEBP-like"/>
    <property type="match status" value="1"/>
</dbReference>
<dbReference type="SUPFAM" id="SSF49777">
    <property type="entry name" value="PEBP-like"/>
    <property type="match status" value="1"/>
</dbReference>
<dbReference type="NCBIfam" id="TIGR00481">
    <property type="entry name" value="YbhB/YbcL family Raf kinase inhibitor-like protein"/>
    <property type="match status" value="1"/>
</dbReference>
<name>A0A2A5JUL0_PSEO7</name>
<gene>
    <name evidence="2" type="ORF">CEX98_03330</name>
</gene>
<dbReference type="EMBL" id="NKHF01000014">
    <property type="protein sequence ID" value="PCK33164.1"/>
    <property type="molecule type" value="Genomic_DNA"/>
</dbReference>
<dbReference type="RefSeq" id="WP_099640713.1">
    <property type="nucleotide sequence ID" value="NZ_JAQPZX010000010.1"/>
</dbReference>
<evidence type="ECO:0000313" key="3">
    <source>
        <dbReference type="Proteomes" id="UP000228621"/>
    </source>
</evidence>
<protein>
    <submittedName>
        <fullName evidence="2">Phosphatidylethanolamine-binding protein</fullName>
    </submittedName>
</protein>
<comment type="caution">
    <text evidence="2">The sequence shown here is derived from an EMBL/GenBank/DDBJ whole genome shotgun (WGS) entry which is preliminary data.</text>
</comment>
<dbReference type="OrthoDB" id="9797506at2"/>
<dbReference type="PANTHER" id="PTHR30289">
    <property type="entry name" value="UNCHARACTERIZED PROTEIN YBCL-RELATED"/>
    <property type="match status" value="1"/>
</dbReference>
<sequence length="183" mass="19953">MKPQALKLTMVAMALLAANTVSAAPKFTLESPDLIAEQPIRPFQYWDQFGCDGQSTRPTLVWSNAPKQTKSFAVTFYDQDAPTGSGFWHWQVYNLPKSTTRLEETLPSQAIEGNTDLGKPGYFGPCPPVGRKHKYTFTVHALDVDTLPVPAGATAPLTGFFIHQHSLAQATLSVYAGPRTAGE</sequence>
<dbReference type="AlphaFoldDB" id="A0A2A5JUL0"/>
<organism evidence="2 3">
    <name type="scientific">Pseudoalteromonas piscicida</name>
    <dbReference type="NCBI Taxonomy" id="43662"/>
    <lineage>
        <taxon>Bacteria</taxon>
        <taxon>Pseudomonadati</taxon>
        <taxon>Pseudomonadota</taxon>
        <taxon>Gammaproteobacteria</taxon>
        <taxon>Alteromonadales</taxon>
        <taxon>Pseudoalteromonadaceae</taxon>
        <taxon>Pseudoalteromonas</taxon>
    </lineage>
</organism>
<accession>A0A2A5JUL0</accession>
<dbReference type="Pfam" id="PF01161">
    <property type="entry name" value="PBP"/>
    <property type="match status" value="1"/>
</dbReference>
<dbReference type="InterPro" id="IPR008914">
    <property type="entry name" value="PEBP"/>
</dbReference>
<evidence type="ECO:0000313" key="2">
    <source>
        <dbReference type="EMBL" id="PCK33164.1"/>
    </source>
</evidence>
<reference evidence="3" key="1">
    <citation type="journal article" date="2019" name="Genome Announc.">
        <title>Draft Genome Sequence of Pseudoalteromonas piscicida Strain 36Y ROTHPW, an Hypersaline Seawater Isolate from the South Coast of Sonora, Mexico.</title>
        <authorList>
            <person name="Sanchez-Diaz R."/>
            <person name="Molina-Garza Z.J."/>
            <person name="Cruz-Suarez L.E."/>
            <person name="Selvin J."/>
            <person name="Kiran G.S."/>
            <person name="Ibarra-Gamez J.C."/>
            <person name="Gomez-Gil B."/>
            <person name="Galaviz-Silva L."/>
        </authorList>
    </citation>
    <scope>NUCLEOTIDE SEQUENCE [LARGE SCALE GENOMIC DNA]</scope>
    <source>
        <strain evidence="3">36Y_RITHPW</strain>
    </source>
</reference>